<dbReference type="InterPro" id="IPR012337">
    <property type="entry name" value="RNaseH-like_sf"/>
</dbReference>
<organism evidence="1 2">
    <name type="scientific">Nosema granulosis</name>
    <dbReference type="NCBI Taxonomy" id="83296"/>
    <lineage>
        <taxon>Eukaryota</taxon>
        <taxon>Fungi</taxon>
        <taxon>Fungi incertae sedis</taxon>
        <taxon>Microsporidia</taxon>
        <taxon>Nosematidae</taxon>
        <taxon>Nosema</taxon>
    </lineage>
</organism>
<gene>
    <name evidence="1" type="ORF">NGRA_2449</name>
</gene>
<name>A0A9P6GWM5_9MICR</name>
<evidence type="ECO:0000313" key="2">
    <source>
        <dbReference type="Proteomes" id="UP000740883"/>
    </source>
</evidence>
<proteinExistence type="predicted"/>
<dbReference type="SUPFAM" id="SSF53098">
    <property type="entry name" value="Ribonuclease H-like"/>
    <property type="match status" value="1"/>
</dbReference>
<keyword evidence="2" id="KW-1185">Reference proteome</keyword>
<evidence type="ECO:0000313" key="1">
    <source>
        <dbReference type="EMBL" id="KAF9761702.1"/>
    </source>
</evidence>
<accession>A0A9P6GWM5</accession>
<protein>
    <submittedName>
        <fullName evidence="1">Uncharacterized protein</fullName>
    </submittedName>
</protein>
<dbReference type="OrthoDB" id="2193189at2759"/>
<dbReference type="AlphaFoldDB" id="A0A9P6GWM5"/>
<dbReference type="Proteomes" id="UP000740883">
    <property type="component" value="Unassembled WGS sequence"/>
</dbReference>
<comment type="caution">
    <text evidence="1">The sequence shown here is derived from an EMBL/GenBank/DDBJ whole genome shotgun (WGS) entry which is preliminary data.</text>
</comment>
<dbReference type="EMBL" id="SBJO01000272">
    <property type="protein sequence ID" value="KAF9761702.1"/>
    <property type="molecule type" value="Genomic_DNA"/>
</dbReference>
<sequence length="170" mass="19485">MLNHFENENFNDLEALLYNEKIFLVVDESEIKKTRYFNILAGLITDSYKTYVLDVIGIYDTLKLDGNLVCSYIDVCVERFEIKKENILLVNSDAATYMIKTSSLMKKTYTNMFYVTCLANLFHNCALKVKGSFIAVDNCITSIKELTIKNKTRAALFYEIGSPPNVILTR</sequence>
<reference evidence="1 2" key="1">
    <citation type="journal article" date="2020" name="Genome Biol. Evol.">
        <title>Comparative genomics of strictly vertically transmitted, feminizing microsporidia endosymbionts of amphipod crustaceans.</title>
        <authorList>
            <person name="Cormier A."/>
            <person name="Chebbi M.A."/>
            <person name="Giraud I."/>
            <person name="Wattier R."/>
            <person name="Teixeira M."/>
            <person name="Gilbert C."/>
            <person name="Rigaud T."/>
            <person name="Cordaux R."/>
        </authorList>
    </citation>
    <scope>NUCLEOTIDE SEQUENCE [LARGE SCALE GENOMIC DNA]</scope>
    <source>
        <strain evidence="1 2">Ou3-Ou53</strain>
    </source>
</reference>